<reference evidence="1" key="1">
    <citation type="journal article" date="2023" name="PhytoFront">
        <title>Draft Genome Resources of Seven Strains of Tilletia horrida, Causal Agent of Kernel Smut of Rice.</title>
        <authorList>
            <person name="Khanal S."/>
            <person name="Antony Babu S."/>
            <person name="Zhou X.G."/>
        </authorList>
    </citation>
    <scope>NUCLEOTIDE SEQUENCE</scope>
    <source>
        <strain evidence="1">TX3</strain>
    </source>
</reference>
<name>A0AAN6JMS9_9BASI</name>
<organism evidence="1 2">
    <name type="scientific">Tilletia horrida</name>
    <dbReference type="NCBI Taxonomy" id="155126"/>
    <lineage>
        <taxon>Eukaryota</taxon>
        <taxon>Fungi</taxon>
        <taxon>Dikarya</taxon>
        <taxon>Basidiomycota</taxon>
        <taxon>Ustilaginomycotina</taxon>
        <taxon>Exobasidiomycetes</taxon>
        <taxon>Tilletiales</taxon>
        <taxon>Tilletiaceae</taxon>
        <taxon>Tilletia</taxon>
    </lineage>
</organism>
<comment type="caution">
    <text evidence="1">The sequence shown here is derived from an EMBL/GenBank/DDBJ whole genome shotgun (WGS) entry which is preliminary data.</text>
</comment>
<proteinExistence type="predicted"/>
<protein>
    <submittedName>
        <fullName evidence="1">Uncharacterized protein</fullName>
    </submittedName>
</protein>
<keyword evidence="2" id="KW-1185">Reference proteome</keyword>
<gene>
    <name evidence="1" type="ORF">OC842_007065</name>
</gene>
<accession>A0AAN6JMS9</accession>
<dbReference type="Proteomes" id="UP001176521">
    <property type="component" value="Unassembled WGS sequence"/>
</dbReference>
<dbReference type="EMBL" id="JAPDMQ010000783">
    <property type="protein sequence ID" value="KAK0520533.1"/>
    <property type="molecule type" value="Genomic_DNA"/>
</dbReference>
<sequence>MPSNTPSWHHPTLSGGSKDEQLFQLFGDYVWGDLATEAYGNEIDNIGLPTNQRRSWSDFIANYQQAYKDHQQESYVQPSFATL</sequence>
<evidence type="ECO:0000313" key="1">
    <source>
        <dbReference type="EMBL" id="KAK0520533.1"/>
    </source>
</evidence>
<evidence type="ECO:0000313" key="2">
    <source>
        <dbReference type="Proteomes" id="UP001176521"/>
    </source>
</evidence>
<dbReference type="AlphaFoldDB" id="A0AAN6JMS9"/>